<feature type="signal peptide" evidence="3">
    <location>
        <begin position="1"/>
        <end position="17"/>
    </location>
</feature>
<keyword evidence="3" id="KW-0732">Signal</keyword>
<evidence type="ECO:0000256" key="1">
    <source>
        <dbReference type="PIRSR" id="PIRSR637460-1"/>
    </source>
</evidence>
<keyword evidence="2" id="KW-1015">Disulfide bond</keyword>
<feature type="disulfide bond" evidence="2">
    <location>
        <begin position="106"/>
        <end position="114"/>
    </location>
</feature>
<proteinExistence type="predicted"/>
<dbReference type="SUPFAM" id="SSF52266">
    <property type="entry name" value="SGNH hydrolase"/>
    <property type="match status" value="1"/>
</dbReference>
<dbReference type="GO" id="GO:0004806">
    <property type="term" value="F:triacylglycerol lipase activity"/>
    <property type="evidence" value="ECO:0007669"/>
    <property type="project" value="TreeGrafter"/>
</dbReference>
<feature type="domain" description="SGNH hydrolase-type esterase" evidence="4">
    <location>
        <begin position="23"/>
        <end position="236"/>
    </location>
</feature>
<dbReference type="PANTHER" id="PTHR37981">
    <property type="entry name" value="LIPASE 2"/>
    <property type="match status" value="1"/>
</dbReference>
<evidence type="ECO:0000313" key="6">
    <source>
        <dbReference type="Proteomes" id="UP000268727"/>
    </source>
</evidence>
<name>A0A3N1H4D5_9PSEU</name>
<feature type="chain" id="PRO_5017941916" evidence="3">
    <location>
        <begin position="18"/>
        <end position="253"/>
    </location>
</feature>
<evidence type="ECO:0000256" key="3">
    <source>
        <dbReference type="SAM" id="SignalP"/>
    </source>
</evidence>
<feature type="disulfide bond" evidence="2">
    <location>
        <begin position="42"/>
        <end position="66"/>
    </location>
</feature>
<accession>A0A3N1H4D5</accession>
<sequence>MNMLAFALLMALTPAPAAPELVALGDSYAAGLGAGAESSDDCRRSPNAYPALWAQRHHASLVHAACAGATTAEVSGQVERITPGATLVTITVGGNDAGFTDVMTTCTLGDDDECVSRVDEAERFVRDELPGRLDALYGLVAARRAASAEVVVLGYPRLFSHETWCLMSGVKREAVNRAADAVAEVTGDRAEAAGFEYADVRAAFDGHGVCADEPWLNGLVLVPVDRSYHPNRAGQESGYLPALTEAATRASTT</sequence>
<comment type="caution">
    <text evidence="5">The sequence shown here is derived from an EMBL/GenBank/DDBJ whole genome shotgun (WGS) entry which is preliminary data.</text>
</comment>
<evidence type="ECO:0000259" key="4">
    <source>
        <dbReference type="Pfam" id="PF13472"/>
    </source>
</evidence>
<dbReference type="Pfam" id="PF13472">
    <property type="entry name" value="Lipase_GDSL_2"/>
    <property type="match status" value="1"/>
</dbReference>
<reference evidence="5 6" key="1">
    <citation type="submission" date="2018-11" db="EMBL/GenBank/DDBJ databases">
        <title>Sequencing the genomes of 1000 actinobacteria strains.</title>
        <authorList>
            <person name="Klenk H.-P."/>
        </authorList>
    </citation>
    <scope>NUCLEOTIDE SEQUENCE [LARGE SCALE GENOMIC DNA]</scope>
    <source>
        <strain evidence="5 6">DSM 44231</strain>
    </source>
</reference>
<dbReference type="Gene3D" id="3.40.50.1110">
    <property type="entry name" value="SGNH hydrolase"/>
    <property type="match status" value="1"/>
</dbReference>
<keyword evidence="6" id="KW-1185">Reference proteome</keyword>
<dbReference type="EMBL" id="RJKM01000001">
    <property type="protein sequence ID" value="ROP37389.1"/>
    <property type="molecule type" value="Genomic_DNA"/>
</dbReference>
<dbReference type="OrthoDB" id="5503950at2"/>
<dbReference type="InterPro" id="IPR013830">
    <property type="entry name" value="SGNH_hydro"/>
</dbReference>
<dbReference type="InterPro" id="IPR036514">
    <property type="entry name" value="SGNH_hydro_sf"/>
</dbReference>
<dbReference type="Proteomes" id="UP000268727">
    <property type="component" value="Unassembled WGS sequence"/>
</dbReference>
<feature type="active site" description="Nucleophile" evidence="1">
    <location>
        <position position="27"/>
    </location>
</feature>
<dbReference type="PANTHER" id="PTHR37981:SF1">
    <property type="entry name" value="SGNH HYDROLASE-TYPE ESTERASE DOMAIN-CONTAINING PROTEIN"/>
    <property type="match status" value="1"/>
</dbReference>
<feature type="disulfide bond" evidence="2">
    <location>
        <begin position="165"/>
        <end position="210"/>
    </location>
</feature>
<feature type="active site" evidence="1">
    <location>
        <position position="229"/>
    </location>
</feature>
<dbReference type="InterPro" id="IPR037460">
    <property type="entry name" value="SEST-like"/>
</dbReference>
<evidence type="ECO:0000256" key="2">
    <source>
        <dbReference type="PIRSR" id="PIRSR637460-2"/>
    </source>
</evidence>
<dbReference type="AlphaFoldDB" id="A0A3N1H4D5"/>
<dbReference type="CDD" id="cd01823">
    <property type="entry name" value="SEST_like"/>
    <property type="match status" value="1"/>
</dbReference>
<gene>
    <name evidence="5" type="ORF">EDD40_2702</name>
</gene>
<dbReference type="GO" id="GO:0019433">
    <property type="term" value="P:triglyceride catabolic process"/>
    <property type="evidence" value="ECO:0007669"/>
    <property type="project" value="TreeGrafter"/>
</dbReference>
<dbReference type="RefSeq" id="WP_123743195.1">
    <property type="nucleotide sequence ID" value="NZ_RJKM01000001.1"/>
</dbReference>
<protein>
    <submittedName>
        <fullName evidence="5">Lysophospholipase L1-like esterase</fullName>
    </submittedName>
</protein>
<evidence type="ECO:0000313" key="5">
    <source>
        <dbReference type="EMBL" id="ROP37389.1"/>
    </source>
</evidence>
<organism evidence="5 6">
    <name type="scientific">Saccharothrix texasensis</name>
    <dbReference type="NCBI Taxonomy" id="103734"/>
    <lineage>
        <taxon>Bacteria</taxon>
        <taxon>Bacillati</taxon>
        <taxon>Actinomycetota</taxon>
        <taxon>Actinomycetes</taxon>
        <taxon>Pseudonocardiales</taxon>
        <taxon>Pseudonocardiaceae</taxon>
        <taxon>Saccharothrix</taxon>
    </lineage>
</organism>